<dbReference type="PROSITE" id="PS51450">
    <property type="entry name" value="LRR"/>
    <property type="match status" value="2"/>
</dbReference>
<dbReference type="OrthoDB" id="660555at2759"/>
<keyword evidence="3" id="KW-0677">Repeat</keyword>
<dbReference type="NCBIfam" id="TIGR04336">
    <property type="entry name" value="AmmeMemoSam_B"/>
    <property type="match status" value="1"/>
</dbReference>
<dbReference type="InterPro" id="IPR002737">
    <property type="entry name" value="MEMO1_fam"/>
</dbReference>
<feature type="region of interest" description="Disordered" evidence="4">
    <location>
        <begin position="803"/>
        <end position="860"/>
    </location>
</feature>
<dbReference type="PANTHER" id="PTHR11060:SF0">
    <property type="entry name" value="PROTEIN MEMO1"/>
    <property type="match status" value="1"/>
</dbReference>
<dbReference type="SMART" id="SM00364">
    <property type="entry name" value="LRR_BAC"/>
    <property type="match status" value="5"/>
</dbReference>
<dbReference type="EMBL" id="LT554635">
    <property type="protein sequence ID" value="SAM06785.1"/>
    <property type="molecule type" value="Genomic_DNA"/>
</dbReference>
<gene>
    <name evidence="5" type="primary">ABSGL_12519.1 scaffold 12955</name>
</gene>
<feature type="compositionally biased region" description="Polar residues" evidence="4">
    <location>
        <begin position="803"/>
        <end position="815"/>
    </location>
</feature>
<dbReference type="Gene3D" id="3.80.10.10">
    <property type="entry name" value="Ribonuclease Inhibitor"/>
    <property type="match status" value="1"/>
</dbReference>
<feature type="compositionally biased region" description="Pro residues" evidence="4">
    <location>
        <begin position="350"/>
        <end position="363"/>
    </location>
</feature>
<dbReference type="InParanoid" id="A0A163KAK9"/>
<dbReference type="CDD" id="cd07361">
    <property type="entry name" value="MEMO_like"/>
    <property type="match status" value="1"/>
</dbReference>
<feature type="region of interest" description="Disordered" evidence="4">
    <location>
        <begin position="339"/>
        <end position="405"/>
    </location>
</feature>
<evidence type="ECO:0000256" key="4">
    <source>
        <dbReference type="SAM" id="MobiDB-lite"/>
    </source>
</evidence>
<keyword evidence="2" id="KW-0433">Leucine-rich repeat</keyword>
<feature type="compositionally biased region" description="Basic and acidic residues" evidence="4">
    <location>
        <begin position="364"/>
        <end position="375"/>
    </location>
</feature>
<name>A0A163KAK9_ABSGL</name>
<protein>
    <recommendedName>
        <fullName evidence="7">Protein MEMO1</fullName>
    </recommendedName>
</protein>
<dbReference type="AlphaFoldDB" id="A0A163KAK9"/>
<dbReference type="Pfam" id="PF01875">
    <property type="entry name" value="Memo"/>
    <property type="match status" value="1"/>
</dbReference>
<comment type="similarity">
    <text evidence="1">Belongs to the MEMO1 family.</text>
</comment>
<feature type="compositionally biased region" description="Polar residues" evidence="4">
    <location>
        <begin position="384"/>
        <end position="398"/>
    </location>
</feature>
<reference evidence="5" key="1">
    <citation type="submission" date="2016-04" db="EMBL/GenBank/DDBJ databases">
        <authorList>
            <person name="Evans L.H."/>
            <person name="Alamgir A."/>
            <person name="Owens N."/>
            <person name="Weber N.D."/>
            <person name="Virtaneva K."/>
            <person name="Barbian K."/>
            <person name="Babar A."/>
            <person name="Rosenke K."/>
        </authorList>
    </citation>
    <scope>NUCLEOTIDE SEQUENCE [LARGE SCALE GENOMIC DNA]</scope>
    <source>
        <strain evidence="5">CBS 101.48</strain>
    </source>
</reference>
<dbReference type="Proteomes" id="UP000078561">
    <property type="component" value="Unassembled WGS sequence"/>
</dbReference>
<dbReference type="InterPro" id="IPR003591">
    <property type="entry name" value="Leu-rich_rpt_typical-subtyp"/>
</dbReference>
<dbReference type="STRING" id="4829.A0A163KAK9"/>
<dbReference type="InterPro" id="IPR032675">
    <property type="entry name" value="LRR_dom_sf"/>
</dbReference>
<dbReference type="SUPFAM" id="SSF52058">
    <property type="entry name" value="L domain-like"/>
    <property type="match status" value="1"/>
</dbReference>
<accession>A0A163KAK9</accession>
<dbReference type="InterPro" id="IPR001611">
    <property type="entry name" value="Leu-rich_rpt"/>
</dbReference>
<dbReference type="Gene3D" id="3.40.830.10">
    <property type="entry name" value="LigB-like"/>
    <property type="match status" value="1"/>
</dbReference>
<dbReference type="SMART" id="SM00369">
    <property type="entry name" value="LRR_TYP"/>
    <property type="match status" value="5"/>
</dbReference>
<dbReference type="HAMAP" id="MF_00055">
    <property type="entry name" value="MEMO1"/>
    <property type="match status" value="1"/>
</dbReference>
<evidence type="ECO:0000256" key="3">
    <source>
        <dbReference type="ARBA" id="ARBA00022737"/>
    </source>
</evidence>
<evidence type="ECO:0000313" key="6">
    <source>
        <dbReference type="Proteomes" id="UP000078561"/>
    </source>
</evidence>
<evidence type="ECO:0000313" key="5">
    <source>
        <dbReference type="EMBL" id="SAM06785.1"/>
    </source>
</evidence>
<dbReference type="PANTHER" id="PTHR11060">
    <property type="entry name" value="PROTEIN MEMO1"/>
    <property type="match status" value="1"/>
</dbReference>
<keyword evidence="6" id="KW-1185">Reference proteome</keyword>
<organism evidence="5">
    <name type="scientific">Absidia glauca</name>
    <name type="common">Pin mould</name>
    <dbReference type="NCBI Taxonomy" id="4829"/>
    <lineage>
        <taxon>Eukaryota</taxon>
        <taxon>Fungi</taxon>
        <taxon>Fungi incertae sedis</taxon>
        <taxon>Mucoromycota</taxon>
        <taxon>Mucoromycotina</taxon>
        <taxon>Mucoromycetes</taxon>
        <taxon>Mucorales</taxon>
        <taxon>Cunninghamellaceae</taxon>
        <taxon>Absidia</taxon>
    </lineage>
</organism>
<dbReference type="Pfam" id="PF13855">
    <property type="entry name" value="LRR_8"/>
    <property type="match status" value="2"/>
</dbReference>
<evidence type="ECO:0008006" key="7">
    <source>
        <dbReference type="Google" id="ProtNLM"/>
    </source>
</evidence>
<evidence type="ECO:0000256" key="2">
    <source>
        <dbReference type="ARBA" id="ARBA00022614"/>
    </source>
</evidence>
<proteinExistence type="inferred from homology"/>
<evidence type="ECO:0000256" key="1">
    <source>
        <dbReference type="ARBA" id="ARBA00006315"/>
    </source>
</evidence>
<sequence length="929" mass="103267">MITRVASHAGTWYSNSKSKLNKELEHNLERVPATTTTGAKYPIPNVRAIIGPHAGYSYSGPTAAYAYKSIDVSAIERVFILGPSHHAYLDGCALSRCDAYETPLGDLVLDKKVITDLHETGDFTWMDQSVDEAEHSIELHLPYIYKIFEEKIDDIKIVPILIGALRLKKEKHYGQLLGKHLADPRNLFVVSSDFCHWGRRFNYNYCGDNRLPIHEAIRQLDQQGMDAISSLDLDAFVEYLAETKNTICGRHPIAVLLAGLQSLPSSEYDKKVEFVKYDQSSACQTLRDSSVSYASAFVSIYIPSSPPPPPSLHLLVMGQSGSKPPGSLAFGQVAYLDTSSSPATEKHDTPPPPPSLTPSPLPSPHDKDTHQEDRLLSVPRQYGLSETSPCSNTNNSVRYQYRPCTPPTPPTPLPFNLSSASASSYPSSSSSSSFSLFTSLQAKDHMDNNVNNNNDNLSTFDWLTLMNDVTYVDTTYYHKAATLHNGTQRGDYDQNPLPPLPPSVTITEKSLTTADLQSIDKTMHVISLAQQNLIRLNPNIGLFTMICKLDLTNNKLTCLPDSIGYLTRLESLYVGSNQLDALPDTIGHLTKLIELDVSHNQLTSITPCIAYLKKLQVLVISQNLIHELPVHLVVGLKGLTILDLSDNPISVLPAEITQLHFLRRLLLDGCPLVDPSMTTPASASATTLLLSSTQAPSRIRKPPCYTLLHSPPSLLEQCARTIVRDTKRHAYYQQRFNKVPPHLVTYLFSAAPCTLCQGPYFDTYVARGRHIERNGRWFPVEYRLCRAHFTTEDDRLLSMFSTEGASSIPTPSPTKSADRKGSSLSCWNQPYRPSLPTLPKLNKRQSSSPSPSQDDPHHYKAPSLTMESVIQQQDQLQQHTQDDARMDLFNNSGWRAHRMKVMNKNQSGFLTLTKAPHANGNSDPPHHQV</sequence>